<protein>
    <submittedName>
        <fullName evidence="1">Uncharacterized protein</fullName>
    </submittedName>
</protein>
<gene>
    <name evidence="1" type="ORF">WA026_014154</name>
</gene>
<evidence type="ECO:0000313" key="1">
    <source>
        <dbReference type="EMBL" id="KAK9871702.1"/>
    </source>
</evidence>
<dbReference type="EMBL" id="JARQZJ010000007">
    <property type="protein sequence ID" value="KAK9871702.1"/>
    <property type="molecule type" value="Genomic_DNA"/>
</dbReference>
<evidence type="ECO:0000313" key="2">
    <source>
        <dbReference type="Proteomes" id="UP001431783"/>
    </source>
</evidence>
<reference evidence="1 2" key="1">
    <citation type="submission" date="2023-03" db="EMBL/GenBank/DDBJ databases">
        <title>Genome insight into feeding habits of ladybird beetles.</title>
        <authorList>
            <person name="Li H.-S."/>
            <person name="Huang Y.-H."/>
            <person name="Pang H."/>
        </authorList>
    </citation>
    <scope>NUCLEOTIDE SEQUENCE [LARGE SCALE GENOMIC DNA]</scope>
    <source>
        <strain evidence="1">SYSU_2023b</strain>
        <tissue evidence="1">Whole body</tissue>
    </source>
</reference>
<organism evidence="1 2">
    <name type="scientific">Henosepilachna vigintioctopunctata</name>
    <dbReference type="NCBI Taxonomy" id="420089"/>
    <lineage>
        <taxon>Eukaryota</taxon>
        <taxon>Metazoa</taxon>
        <taxon>Ecdysozoa</taxon>
        <taxon>Arthropoda</taxon>
        <taxon>Hexapoda</taxon>
        <taxon>Insecta</taxon>
        <taxon>Pterygota</taxon>
        <taxon>Neoptera</taxon>
        <taxon>Endopterygota</taxon>
        <taxon>Coleoptera</taxon>
        <taxon>Polyphaga</taxon>
        <taxon>Cucujiformia</taxon>
        <taxon>Coccinelloidea</taxon>
        <taxon>Coccinellidae</taxon>
        <taxon>Epilachninae</taxon>
        <taxon>Epilachnini</taxon>
        <taxon>Henosepilachna</taxon>
    </lineage>
</organism>
<name>A0AAW1TTQ5_9CUCU</name>
<proteinExistence type="predicted"/>
<comment type="caution">
    <text evidence="1">The sequence shown here is derived from an EMBL/GenBank/DDBJ whole genome shotgun (WGS) entry which is preliminary data.</text>
</comment>
<sequence length="76" mass="8321">MSNDKMAKGTGNAFIGSCSKLSEYREKKFGRNEENSGINTGNVFSAVFLTGKNFSKTEWFIDSGASVHLTANKHVK</sequence>
<accession>A0AAW1TTQ5</accession>
<dbReference type="Proteomes" id="UP001431783">
    <property type="component" value="Unassembled WGS sequence"/>
</dbReference>
<keyword evidence="2" id="KW-1185">Reference proteome</keyword>
<dbReference type="AlphaFoldDB" id="A0AAW1TTQ5"/>